<evidence type="ECO:0000256" key="1">
    <source>
        <dbReference type="SAM" id="MobiDB-lite"/>
    </source>
</evidence>
<protein>
    <submittedName>
        <fullName evidence="2">Uncharacterized protein</fullName>
    </submittedName>
</protein>
<dbReference type="GeneID" id="85325524"/>
<proteinExistence type="predicted"/>
<organism evidence="2 3">
    <name type="scientific">Lasiosphaeria miniovina</name>
    <dbReference type="NCBI Taxonomy" id="1954250"/>
    <lineage>
        <taxon>Eukaryota</taxon>
        <taxon>Fungi</taxon>
        <taxon>Dikarya</taxon>
        <taxon>Ascomycota</taxon>
        <taxon>Pezizomycotina</taxon>
        <taxon>Sordariomycetes</taxon>
        <taxon>Sordariomycetidae</taxon>
        <taxon>Sordariales</taxon>
        <taxon>Lasiosphaeriaceae</taxon>
        <taxon>Lasiosphaeria</taxon>
    </lineage>
</organism>
<keyword evidence="3" id="KW-1185">Reference proteome</keyword>
<evidence type="ECO:0000313" key="3">
    <source>
        <dbReference type="Proteomes" id="UP001172101"/>
    </source>
</evidence>
<gene>
    <name evidence="2" type="ORF">B0T26DRAFT_715853</name>
</gene>
<feature type="region of interest" description="Disordered" evidence="1">
    <location>
        <begin position="1"/>
        <end position="22"/>
    </location>
</feature>
<reference evidence="2" key="1">
    <citation type="submission" date="2023-06" db="EMBL/GenBank/DDBJ databases">
        <title>Genome-scale phylogeny and comparative genomics of the fungal order Sordariales.</title>
        <authorList>
            <consortium name="Lawrence Berkeley National Laboratory"/>
            <person name="Hensen N."/>
            <person name="Bonometti L."/>
            <person name="Westerberg I."/>
            <person name="Brannstrom I.O."/>
            <person name="Guillou S."/>
            <person name="Cros-Aarteil S."/>
            <person name="Calhoun S."/>
            <person name="Haridas S."/>
            <person name="Kuo A."/>
            <person name="Mondo S."/>
            <person name="Pangilinan J."/>
            <person name="Riley R."/>
            <person name="LaButti K."/>
            <person name="Andreopoulos B."/>
            <person name="Lipzen A."/>
            <person name="Chen C."/>
            <person name="Yanf M."/>
            <person name="Daum C."/>
            <person name="Ng V."/>
            <person name="Clum A."/>
            <person name="Steindorff A."/>
            <person name="Ohm R."/>
            <person name="Martin F."/>
            <person name="Silar P."/>
            <person name="Natvig D."/>
            <person name="Lalanne C."/>
            <person name="Gautier V."/>
            <person name="Ament-velasquez S.L."/>
            <person name="Kruys A."/>
            <person name="Hutchinson M.I."/>
            <person name="Powell A.J."/>
            <person name="Barry K."/>
            <person name="Miller A.N."/>
            <person name="Grigoriev I.V."/>
            <person name="Debuchy R."/>
            <person name="Gladieux P."/>
            <person name="Thoren M.H."/>
            <person name="Johannesson H."/>
        </authorList>
    </citation>
    <scope>NUCLEOTIDE SEQUENCE</scope>
    <source>
        <strain evidence="2">SMH2392-1A</strain>
    </source>
</reference>
<accession>A0AA40AC07</accession>
<dbReference type="Proteomes" id="UP001172101">
    <property type="component" value="Unassembled WGS sequence"/>
</dbReference>
<dbReference type="RefSeq" id="XP_060294312.1">
    <property type="nucleotide sequence ID" value="XM_060442254.1"/>
</dbReference>
<sequence>MPLGVPAKRSLSDRAKGVEQGDLAQTTTTAIRATLLSPPPSTADKDIEPIPPIPVCAPLSAAYNHEHRSL</sequence>
<evidence type="ECO:0000313" key="2">
    <source>
        <dbReference type="EMBL" id="KAK0712989.1"/>
    </source>
</evidence>
<name>A0AA40AC07_9PEZI</name>
<feature type="non-terminal residue" evidence="2">
    <location>
        <position position="70"/>
    </location>
</feature>
<comment type="caution">
    <text evidence="2">The sequence shown here is derived from an EMBL/GenBank/DDBJ whole genome shotgun (WGS) entry which is preliminary data.</text>
</comment>
<dbReference type="AlphaFoldDB" id="A0AA40AC07"/>
<feature type="compositionally biased region" description="Basic and acidic residues" evidence="1">
    <location>
        <begin position="10"/>
        <end position="19"/>
    </location>
</feature>
<dbReference type="EMBL" id="JAUIRO010000005">
    <property type="protein sequence ID" value="KAK0712989.1"/>
    <property type="molecule type" value="Genomic_DNA"/>
</dbReference>